<evidence type="ECO:0000256" key="4">
    <source>
        <dbReference type="ARBA" id="ARBA00022679"/>
    </source>
</evidence>
<dbReference type="Proteomes" id="UP000481327">
    <property type="component" value="Unassembled WGS sequence"/>
</dbReference>
<dbReference type="AlphaFoldDB" id="A0A7C9GNW9"/>
<evidence type="ECO:0000313" key="13">
    <source>
        <dbReference type="Proteomes" id="UP000481327"/>
    </source>
</evidence>
<evidence type="ECO:0000256" key="7">
    <source>
        <dbReference type="ARBA" id="ARBA00022842"/>
    </source>
</evidence>
<protein>
    <recommendedName>
        <fullName evidence="2 10">FAD:protein FMN transferase</fullName>
        <ecNumber evidence="1 10">2.7.1.180</ecNumber>
    </recommendedName>
    <alternativeName>
        <fullName evidence="8 10">Flavin transferase</fullName>
    </alternativeName>
</protein>
<dbReference type="GO" id="GO:0016740">
    <property type="term" value="F:transferase activity"/>
    <property type="evidence" value="ECO:0007669"/>
    <property type="project" value="UniProtKB-UniRule"/>
</dbReference>
<keyword evidence="4 10" id="KW-0808">Transferase</keyword>
<evidence type="ECO:0000256" key="8">
    <source>
        <dbReference type="ARBA" id="ARBA00031306"/>
    </source>
</evidence>
<evidence type="ECO:0000256" key="11">
    <source>
        <dbReference type="PIRSR" id="PIRSR006268-2"/>
    </source>
</evidence>
<feature type="binding site" evidence="11">
    <location>
        <position position="244"/>
    </location>
    <ligand>
        <name>Mg(2+)</name>
        <dbReference type="ChEBI" id="CHEBI:18420"/>
    </ligand>
</feature>
<organism evidence="12 13">
    <name type="scientific">Sandarakinorhabdus fusca</name>
    <dbReference type="NCBI Taxonomy" id="1439888"/>
    <lineage>
        <taxon>Bacteria</taxon>
        <taxon>Pseudomonadati</taxon>
        <taxon>Pseudomonadota</taxon>
        <taxon>Alphaproteobacteria</taxon>
        <taxon>Sphingomonadales</taxon>
        <taxon>Sphingosinicellaceae</taxon>
        <taxon>Sandarakinorhabdus</taxon>
    </lineage>
</organism>
<evidence type="ECO:0000256" key="1">
    <source>
        <dbReference type="ARBA" id="ARBA00011955"/>
    </source>
</evidence>
<feature type="binding site" evidence="11">
    <location>
        <position position="248"/>
    </location>
    <ligand>
        <name>Mg(2+)</name>
        <dbReference type="ChEBI" id="CHEBI:18420"/>
    </ligand>
</feature>
<reference evidence="12 13" key="1">
    <citation type="submission" date="2019-09" db="EMBL/GenBank/DDBJ databases">
        <title>Polymorphobacter sp. isolated from a lake in China.</title>
        <authorList>
            <person name="Liu Z."/>
        </authorList>
    </citation>
    <scope>NUCLEOTIDE SEQUENCE [LARGE SCALE GENOMIC DNA]</scope>
    <source>
        <strain evidence="12 13">D40P</strain>
    </source>
</reference>
<keyword evidence="3 10" id="KW-0285">Flavoprotein</keyword>
<dbReference type="OrthoDB" id="9778595at2"/>
<keyword evidence="5 10" id="KW-0479">Metal-binding</keyword>
<evidence type="ECO:0000256" key="2">
    <source>
        <dbReference type="ARBA" id="ARBA00016337"/>
    </source>
</evidence>
<keyword evidence="6 10" id="KW-0274">FAD</keyword>
<dbReference type="SUPFAM" id="SSF143631">
    <property type="entry name" value="ApbE-like"/>
    <property type="match status" value="1"/>
</dbReference>
<gene>
    <name evidence="12" type="ORF">F3168_07265</name>
</gene>
<comment type="cofactor">
    <cofactor evidence="11">
        <name>Mg(2+)</name>
        <dbReference type="ChEBI" id="CHEBI:18420"/>
    </cofactor>
    <cofactor evidence="11">
        <name>Mn(2+)</name>
        <dbReference type="ChEBI" id="CHEBI:29035"/>
    </cofactor>
    <text evidence="11">Magnesium. Can also use manganese.</text>
</comment>
<keyword evidence="7 10" id="KW-0460">Magnesium</keyword>
<dbReference type="PANTHER" id="PTHR30040:SF2">
    <property type="entry name" value="FAD:PROTEIN FMN TRANSFERASE"/>
    <property type="match status" value="1"/>
</dbReference>
<dbReference type="Pfam" id="PF02424">
    <property type="entry name" value="ApbE"/>
    <property type="match status" value="1"/>
</dbReference>
<comment type="catalytic activity">
    <reaction evidence="9 10">
        <text>L-threonyl-[protein] + FAD = FMN-L-threonyl-[protein] + AMP + H(+)</text>
        <dbReference type="Rhea" id="RHEA:36847"/>
        <dbReference type="Rhea" id="RHEA-COMP:11060"/>
        <dbReference type="Rhea" id="RHEA-COMP:11061"/>
        <dbReference type="ChEBI" id="CHEBI:15378"/>
        <dbReference type="ChEBI" id="CHEBI:30013"/>
        <dbReference type="ChEBI" id="CHEBI:57692"/>
        <dbReference type="ChEBI" id="CHEBI:74257"/>
        <dbReference type="ChEBI" id="CHEBI:456215"/>
        <dbReference type="EC" id="2.7.1.180"/>
    </reaction>
</comment>
<evidence type="ECO:0000256" key="5">
    <source>
        <dbReference type="ARBA" id="ARBA00022723"/>
    </source>
</evidence>
<feature type="binding site" evidence="11">
    <location>
        <position position="131"/>
    </location>
    <ligand>
        <name>Mg(2+)</name>
        <dbReference type="ChEBI" id="CHEBI:18420"/>
    </ligand>
</feature>
<evidence type="ECO:0000256" key="3">
    <source>
        <dbReference type="ARBA" id="ARBA00022630"/>
    </source>
</evidence>
<dbReference type="PANTHER" id="PTHR30040">
    <property type="entry name" value="THIAMINE BIOSYNTHESIS LIPOPROTEIN APBE"/>
    <property type="match status" value="1"/>
</dbReference>
<comment type="similarity">
    <text evidence="10">Belongs to the ApbE family.</text>
</comment>
<name>A0A7C9GNW9_9SPHN</name>
<sequence>MGTRWSARIVVNDPAQAESLTRGLQAVLDGVVATMSHWDAASNLSRFNRAPPGEWQQLPPDLATVLRAGLDIAARSRGAFDPAIGHLVNHWGFGCPGEAGAAGSAPDAWRSIALDGDAARRTADVRLDLSGIAKGYAVDAMALHLTRLGLRDFLVEAGGELRGEGCKPDGTPWWVDLETVPGLAMPLTRVALCGLSAATSGDYRRYRLEAGTRHSHSIDPRSGHPIANGVASVTVLHRTAMAADAWATALTVLGQAAGMALARAENLAVLMITRRGEGAVEALSPAFAAMLE</sequence>
<evidence type="ECO:0000256" key="6">
    <source>
        <dbReference type="ARBA" id="ARBA00022827"/>
    </source>
</evidence>
<dbReference type="EMBL" id="WIOL01000002">
    <property type="protein sequence ID" value="MQT17057.1"/>
    <property type="molecule type" value="Genomic_DNA"/>
</dbReference>
<evidence type="ECO:0000313" key="12">
    <source>
        <dbReference type="EMBL" id="MQT17057.1"/>
    </source>
</evidence>
<dbReference type="Gene3D" id="3.10.520.10">
    <property type="entry name" value="ApbE-like domains"/>
    <property type="match status" value="1"/>
</dbReference>
<dbReference type="GO" id="GO:0046872">
    <property type="term" value="F:metal ion binding"/>
    <property type="evidence" value="ECO:0007669"/>
    <property type="project" value="UniProtKB-UniRule"/>
</dbReference>
<accession>A0A7C9GNW9</accession>
<dbReference type="InterPro" id="IPR003374">
    <property type="entry name" value="ApbE-like_sf"/>
</dbReference>
<dbReference type="RefSeq" id="WP_152577745.1">
    <property type="nucleotide sequence ID" value="NZ_JAATJI010000001.1"/>
</dbReference>
<evidence type="ECO:0000256" key="10">
    <source>
        <dbReference type="PIRNR" id="PIRNR006268"/>
    </source>
</evidence>
<proteinExistence type="inferred from homology"/>
<dbReference type="EC" id="2.7.1.180" evidence="1 10"/>
<dbReference type="PIRSF" id="PIRSF006268">
    <property type="entry name" value="ApbE"/>
    <property type="match status" value="1"/>
</dbReference>
<evidence type="ECO:0000256" key="9">
    <source>
        <dbReference type="ARBA" id="ARBA00048540"/>
    </source>
</evidence>
<dbReference type="InterPro" id="IPR024932">
    <property type="entry name" value="ApbE"/>
</dbReference>
<keyword evidence="13" id="KW-1185">Reference proteome</keyword>
<comment type="caution">
    <text evidence="12">The sequence shown here is derived from an EMBL/GenBank/DDBJ whole genome shotgun (WGS) entry which is preliminary data.</text>
</comment>